<evidence type="ECO:0000256" key="1">
    <source>
        <dbReference type="SAM" id="MobiDB-lite"/>
    </source>
</evidence>
<dbReference type="AlphaFoldDB" id="A0AAD6ZD90"/>
<comment type="caution">
    <text evidence="2">The sequence shown here is derived from an EMBL/GenBank/DDBJ whole genome shotgun (WGS) entry which is preliminary data.</text>
</comment>
<evidence type="ECO:0000313" key="2">
    <source>
        <dbReference type="EMBL" id="KAJ7315703.1"/>
    </source>
</evidence>
<name>A0AAD6ZD90_9AGAR</name>
<evidence type="ECO:0000313" key="3">
    <source>
        <dbReference type="Proteomes" id="UP001218218"/>
    </source>
</evidence>
<reference evidence="2" key="1">
    <citation type="submission" date="2023-03" db="EMBL/GenBank/DDBJ databases">
        <title>Massive genome expansion in bonnet fungi (Mycena s.s.) driven by repeated elements and novel gene families across ecological guilds.</title>
        <authorList>
            <consortium name="Lawrence Berkeley National Laboratory"/>
            <person name="Harder C.B."/>
            <person name="Miyauchi S."/>
            <person name="Viragh M."/>
            <person name="Kuo A."/>
            <person name="Thoen E."/>
            <person name="Andreopoulos B."/>
            <person name="Lu D."/>
            <person name="Skrede I."/>
            <person name="Drula E."/>
            <person name="Henrissat B."/>
            <person name="Morin E."/>
            <person name="Kohler A."/>
            <person name="Barry K."/>
            <person name="LaButti K."/>
            <person name="Morin E."/>
            <person name="Salamov A."/>
            <person name="Lipzen A."/>
            <person name="Mereny Z."/>
            <person name="Hegedus B."/>
            <person name="Baldrian P."/>
            <person name="Stursova M."/>
            <person name="Weitz H."/>
            <person name="Taylor A."/>
            <person name="Grigoriev I.V."/>
            <person name="Nagy L.G."/>
            <person name="Martin F."/>
            <person name="Kauserud H."/>
        </authorList>
    </citation>
    <scope>NUCLEOTIDE SEQUENCE</scope>
    <source>
        <strain evidence="2">CBHHK002</strain>
    </source>
</reference>
<accession>A0AAD6ZD90</accession>
<dbReference type="Proteomes" id="UP001218218">
    <property type="component" value="Unassembled WGS sequence"/>
</dbReference>
<sequence>MLIPLRTCLDLDFTASAVWYLDKQHWLGWIPMGEPRASPYETEPVLDLLEICFRRGAIPTEDVFYDNYDSDHQISPVERVAGCHLDPAWVQEASYLGDRLSAISRFLAESCEFYNRGPGTNCIGDVPDSLDVSVIEVVFSNEEEAQEAANKAKHGLLSLLGFLSWMLSLVQLKDTKLSAGGRQYLLQLRLEDRAKTGAVFNLTRDQHEINFPHWANNGVPFHYVWTEEEAKNKCFLCFSPEYYEEVARLKEAVRGDGLSVEDLPSYHKWKSDLEGSDWIGQNLHLYGARPLVNWTTIRVYAERFKALIREGERETVCTFFRNNPIHQDEPAYERQPLQHKFALTDFAPKEVGEAVSEQARHYESNTVSSWARSVAGLRRRSSHSLSPPRNEGKGKQHQARSLSSVRTGESDKEDVWFHEEFNSAAGSDSGQGDGEDAEMGEAGFNERQDDTPFGAPLDSVSSWATKYRTAKEAVDALEAWAPSVIEFDPKKAAYDPLSWNVDWLERAYLVIDDLRTLARLKALSALFPLELDNIQAVLERGDFQESSAVDLGDEYLPSIYNMGYADQIMTWAGTSDAAQFGVYMGTIYQLLQKPNATAFIAKGGVCKFVAELFAPDLAYRFVRGPSEQVSEFGKGQTTRLIIDGQSTLCIADQVTDAEVAILLGQLKGNNWPSQALLEQHSLHVCGYLSNGAYSLLEYLSNRILVEKIYDWKTKVEWKAYLRSGAKRQHTPPVVPTKADFDEGWRILENSFPADWQHAPVTKIVLPEEFNPNAYRN</sequence>
<proteinExistence type="predicted"/>
<organism evidence="2 3">
    <name type="scientific">Mycena albidolilacea</name>
    <dbReference type="NCBI Taxonomy" id="1033008"/>
    <lineage>
        <taxon>Eukaryota</taxon>
        <taxon>Fungi</taxon>
        <taxon>Dikarya</taxon>
        <taxon>Basidiomycota</taxon>
        <taxon>Agaricomycotina</taxon>
        <taxon>Agaricomycetes</taxon>
        <taxon>Agaricomycetidae</taxon>
        <taxon>Agaricales</taxon>
        <taxon>Marasmiineae</taxon>
        <taxon>Mycenaceae</taxon>
        <taxon>Mycena</taxon>
    </lineage>
</organism>
<protein>
    <submittedName>
        <fullName evidence="2">Uncharacterized protein</fullName>
    </submittedName>
</protein>
<feature type="compositionally biased region" description="Basic and acidic residues" evidence="1">
    <location>
        <begin position="408"/>
        <end position="421"/>
    </location>
</feature>
<dbReference type="EMBL" id="JARIHO010000060">
    <property type="protein sequence ID" value="KAJ7315703.1"/>
    <property type="molecule type" value="Genomic_DNA"/>
</dbReference>
<feature type="region of interest" description="Disordered" evidence="1">
    <location>
        <begin position="378"/>
        <end position="456"/>
    </location>
</feature>
<gene>
    <name evidence="2" type="ORF">DFH08DRAFT_820274</name>
</gene>
<keyword evidence="3" id="KW-1185">Reference proteome</keyword>